<proteinExistence type="predicted"/>
<evidence type="ECO:0008006" key="4">
    <source>
        <dbReference type="Google" id="ProtNLM"/>
    </source>
</evidence>
<evidence type="ECO:0000313" key="3">
    <source>
        <dbReference type="Proteomes" id="UP000679126"/>
    </source>
</evidence>
<keyword evidence="1" id="KW-0472">Membrane</keyword>
<feature type="transmembrane region" description="Helical" evidence="1">
    <location>
        <begin position="34"/>
        <end position="55"/>
    </location>
</feature>
<organism evidence="2 3">
    <name type="scientific">Chitinophaga chungangae</name>
    <dbReference type="NCBI Taxonomy" id="2821488"/>
    <lineage>
        <taxon>Bacteria</taxon>
        <taxon>Pseudomonadati</taxon>
        <taxon>Bacteroidota</taxon>
        <taxon>Chitinophagia</taxon>
        <taxon>Chitinophagales</taxon>
        <taxon>Chitinophagaceae</taxon>
        <taxon>Chitinophaga</taxon>
    </lineage>
</organism>
<keyword evidence="3" id="KW-1185">Reference proteome</keyword>
<evidence type="ECO:0000313" key="2">
    <source>
        <dbReference type="EMBL" id="MBO9151005.1"/>
    </source>
</evidence>
<protein>
    <recommendedName>
        <fullName evidence="4">DUF1016 family protein</fullName>
    </recommendedName>
</protein>
<dbReference type="Proteomes" id="UP000679126">
    <property type="component" value="Unassembled WGS sequence"/>
</dbReference>
<comment type="caution">
    <text evidence="2">The sequence shown here is derived from an EMBL/GenBank/DDBJ whole genome shotgun (WGS) entry which is preliminary data.</text>
</comment>
<name>A0ABS3Y8K3_9BACT</name>
<keyword evidence="1" id="KW-0812">Transmembrane</keyword>
<sequence length="88" mass="9887">MLEQISDDLQRRLPGLRGFSVQNLRKMRLFYQSYIDLQIILIGSTVLSQLTGISYFTPAPITISSGAIVFPFTTSCMKLSILSNSRNI</sequence>
<feature type="transmembrane region" description="Helical" evidence="1">
    <location>
        <begin position="61"/>
        <end position="82"/>
    </location>
</feature>
<gene>
    <name evidence="2" type="ORF">J7I43_02230</name>
</gene>
<evidence type="ECO:0000256" key="1">
    <source>
        <dbReference type="SAM" id="Phobius"/>
    </source>
</evidence>
<dbReference type="EMBL" id="JAGHKP010000001">
    <property type="protein sequence ID" value="MBO9151005.1"/>
    <property type="molecule type" value="Genomic_DNA"/>
</dbReference>
<keyword evidence="1" id="KW-1133">Transmembrane helix</keyword>
<reference evidence="3" key="1">
    <citation type="submission" date="2021-03" db="EMBL/GenBank/DDBJ databases">
        <title>Assistant Professor.</title>
        <authorList>
            <person name="Huq M.A."/>
        </authorList>
    </citation>
    <scope>NUCLEOTIDE SEQUENCE [LARGE SCALE GENOMIC DNA]</scope>
    <source>
        <strain evidence="3">MAH-28</strain>
    </source>
</reference>
<accession>A0ABS3Y8K3</accession>